<feature type="domain" description="Orc1-like AAA ATPase" evidence="2">
    <location>
        <begin position="55"/>
        <end position="184"/>
    </location>
</feature>
<dbReference type="Gene3D" id="3.40.50.300">
    <property type="entry name" value="P-loop containing nucleotide triphosphate hydrolases"/>
    <property type="match status" value="1"/>
</dbReference>
<dbReference type="InterPro" id="IPR024812">
    <property type="entry name" value="TPR_24"/>
</dbReference>
<dbReference type="Proteomes" id="UP000054226">
    <property type="component" value="Unassembled WGS sequence"/>
</dbReference>
<dbReference type="SUPFAM" id="SSF52540">
    <property type="entry name" value="P-loop containing nucleoside triphosphate hydrolases"/>
    <property type="match status" value="1"/>
</dbReference>
<keyword evidence="4" id="KW-1185">Reference proteome</keyword>
<dbReference type="EMBL" id="AOHO01000068">
    <property type="protein sequence ID" value="EME55033.1"/>
    <property type="molecule type" value="Genomic_DNA"/>
</dbReference>
<evidence type="ECO:0000256" key="1">
    <source>
        <dbReference type="SAM" id="MobiDB-lite"/>
    </source>
</evidence>
<accession>M2Z2D1</accession>
<dbReference type="Pfam" id="PF13424">
    <property type="entry name" value="TPR_12"/>
    <property type="match status" value="1"/>
</dbReference>
<dbReference type="InterPro" id="IPR041664">
    <property type="entry name" value="AAA_16"/>
</dbReference>
<dbReference type="OrthoDB" id="3349744at2"/>
<dbReference type="PATRIC" id="fig|1284240.4.peg.5291"/>
<dbReference type="RefSeq" id="WP_007033031.1">
    <property type="nucleotide sequence ID" value="NZ_AOHO01000068.1"/>
</dbReference>
<reference evidence="3 4" key="1">
    <citation type="journal article" date="2013" name="Genome Announc.">
        <title>Draft Genome Sequence of Amycolatopsis decaplanina Strain DSM 44594T.</title>
        <authorList>
            <person name="Kaur N."/>
            <person name="Kumar S."/>
            <person name="Bala M."/>
            <person name="Raghava G.P."/>
            <person name="Mayilraj S."/>
        </authorList>
    </citation>
    <scope>NUCLEOTIDE SEQUENCE [LARGE SCALE GENOMIC DNA]</scope>
    <source>
        <strain evidence="3 4">DSM 44594</strain>
    </source>
</reference>
<evidence type="ECO:0000313" key="4">
    <source>
        <dbReference type="Proteomes" id="UP000054226"/>
    </source>
</evidence>
<gene>
    <name evidence="3" type="ORF">H074_26032</name>
</gene>
<sequence>MTGPADDQVRPAVDARFGHGVQVGDHNTQHIHLTAAIGSSAVVTAIHADPGTEVFVGREPDLDRLATTLAAGSSGPFTGVVQGMGGIGKTALVRRAAAQAVSRGWFPGGSVSVDLRGYELVAANRVRPGQVFAAALRALGVPAEGIPSDAAQQPAVYHRHLDELAVRGKRVLLVLDNVADPDQVLDLLPTSMAARVHRVLITSRDTLPLPGVGRVDLSVLAPAEAAELVRAVLDQAARDRGLPADPRPAAESSGVAEVLRWCGLLPQAVVIAAGVLAEEPGLTVGELVADLADTRTRLAVLDDGSGGVPAAFLASWRRLRTRDPDAARLLCLLTSAPGPDIGLAAAAAVLGADEAVARVRLRVLTRAHLLLGGPQRWEFHDLLRLAVTRYAVADLGIKEADLAAATDRVLDHYLGTTRAALGWMATVRSHAPPPSESPFDGWDSALAWLDAERACLVAAVAVADDTSRDRQAVDLASTLSGFLSWRRQVGDWVATAEIADRAVRRLRDRRGIVQAIVNLGAALIEAGRFKEAVGNLDTARLAGRAFLDDLAVEGQVCDYLGLALQGMGDFAGAVSQHHYAIDLFEELGDRRSEAAARSNAGTALERLGDHWRAIDAHTAAVEIFRDIGDRLSEAMARGNLAIALHGIGRRGDAIDVLSAVRVTFGECGDRRSEAQTWRNLGVVHRELGWLGDTVRAFAAAALTFAKIGDRRAEVQMWRELERIYTAARRPDDARFAAERAAPETDADSSDEPIQGLPGWWIHTALEDESR</sequence>
<dbReference type="InterPro" id="IPR027417">
    <property type="entry name" value="P-loop_NTPase"/>
</dbReference>
<dbReference type="SMART" id="SM00028">
    <property type="entry name" value="TPR"/>
    <property type="match status" value="4"/>
</dbReference>
<dbReference type="AlphaFoldDB" id="M2Z2D1"/>
<protein>
    <recommendedName>
        <fullName evidence="2">Orc1-like AAA ATPase domain-containing protein</fullName>
    </recommendedName>
</protein>
<dbReference type="PANTHER" id="PTHR47050">
    <property type="entry name" value="TETRATRICOPEPTIDE REPEAT PROTEIN 24"/>
    <property type="match status" value="1"/>
</dbReference>
<feature type="region of interest" description="Disordered" evidence="1">
    <location>
        <begin position="734"/>
        <end position="758"/>
    </location>
</feature>
<dbReference type="InterPro" id="IPR011990">
    <property type="entry name" value="TPR-like_helical_dom_sf"/>
</dbReference>
<dbReference type="InterPro" id="IPR019734">
    <property type="entry name" value="TPR_rpt"/>
</dbReference>
<dbReference type="PRINTS" id="PR00364">
    <property type="entry name" value="DISEASERSIST"/>
</dbReference>
<proteinExistence type="predicted"/>
<comment type="caution">
    <text evidence="3">The sequence shown here is derived from an EMBL/GenBank/DDBJ whole genome shotgun (WGS) entry which is preliminary data.</text>
</comment>
<evidence type="ECO:0000313" key="3">
    <source>
        <dbReference type="EMBL" id="EME55033.1"/>
    </source>
</evidence>
<dbReference type="PANTHER" id="PTHR47050:SF1">
    <property type="entry name" value="TETRATRICOPEPTIDE REPEAT PROTEIN 24-LIKE"/>
    <property type="match status" value="1"/>
</dbReference>
<dbReference type="Gene3D" id="1.25.40.10">
    <property type="entry name" value="Tetratricopeptide repeat domain"/>
    <property type="match status" value="1"/>
</dbReference>
<evidence type="ECO:0000259" key="2">
    <source>
        <dbReference type="Pfam" id="PF13191"/>
    </source>
</evidence>
<organism evidence="3 4">
    <name type="scientific">Amycolatopsis decaplanina DSM 44594</name>
    <dbReference type="NCBI Taxonomy" id="1284240"/>
    <lineage>
        <taxon>Bacteria</taxon>
        <taxon>Bacillati</taxon>
        <taxon>Actinomycetota</taxon>
        <taxon>Actinomycetes</taxon>
        <taxon>Pseudonocardiales</taxon>
        <taxon>Pseudonocardiaceae</taxon>
        <taxon>Amycolatopsis</taxon>
    </lineage>
</organism>
<dbReference type="SUPFAM" id="SSF48452">
    <property type="entry name" value="TPR-like"/>
    <property type="match status" value="2"/>
</dbReference>
<dbReference type="Pfam" id="PF13191">
    <property type="entry name" value="AAA_16"/>
    <property type="match status" value="1"/>
</dbReference>
<name>M2Z2D1_9PSEU</name>